<gene>
    <name evidence="3" type="ORF">DI533_08675</name>
</gene>
<sequence length="203" mass="20847">MQKNFLKYATAAAFFAIGGVANAAVIHNDGYTNGAGMYRGVGSFTVDYDAAQAGKGALSFELFGARTVDGTNSYDDIYTVALNGTTLFSGIFNLGGGGDEQILDNAGFTYESFYFGYGQGGKVLVSGLVDLLAGLNTFTFSFTSPGPSNGGNHDQGIGDESWGVNNVDLEVAPVPLPAALPLMAGAIAGLGALGMRRRKAVAA</sequence>
<accession>A0A2W5SFJ8</accession>
<dbReference type="Proteomes" id="UP000248975">
    <property type="component" value="Unassembled WGS sequence"/>
</dbReference>
<evidence type="ECO:0000313" key="4">
    <source>
        <dbReference type="Proteomes" id="UP000248975"/>
    </source>
</evidence>
<name>A0A2W5SFJ8_CERSP</name>
<evidence type="ECO:0000256" key="1">
    <source>
        <dbReference type="SAM" id="Phobius"/>
    </source>
</evidence>
<organism evidence="3 4">
    <name type="scientific">Cereibacter sphaeroides</name>
    <name type="common">Rhodobacter sphaeroides</name>
    <dbReference type="NCBI Taxonomy" id="1063"/>
    <lineage>
        <taxon>Bacteria</taxon>
        <taxon>Pseudomonadati</taxon>
        <taxon>Pseudomonadota</taxon>
        <taxon>Alphaproteobacteria</taxon>
        <taxon>Rhodobacterales</taxon>
        <taxon>Paracoccaceae</taxon>
        <taxon>Cereibacter</taxon>
    </lineage>
</organism>
<keyword evidence="1" id="KW-0472">Membrane</keyword>
<keyword evidence="2" id="KW-0732">Signal</keyword>
<reference evidence="3 4" key="1">
    <citation type="submission" date="2017-08" db="EMBL/GenBank/DDBJ databases">
        <title>Infants hospitalized years apart are colonized by the same room-sourced microbial strains.</title>
        <authorList>
            <person name="Brooks B."/>
            <person name="Olm M.R."/>
            <person name="Firek B.A."/>
            <person name="Baker R."/>
            <person name="Thomas B.C."/>
            <person name="Morowitz M.J."/>
            <person name="Banfield J.F."/>
        </authorList>
    </citation>
    <scope>NUCLEOTIDE SEQUENCE [LARGE SCALE GENOMIC DNA]</scope>
    <source>
        <strain evidence="3">S2_003_000_R2_11</strain>
    </source>
</reference>
<proteinExistence type="predicted"/>
<keyword evidence="1" id="KW-1133">Transmembrane helix</keyword>
<dbReference type="EMBL" id="QFQS01000001">
    <property type="protein sequence ID" value="PZR00607.1"/>
    <property type="molecule type" value="Genomic_DNA"/>
</dbReference>
<keyword evidence="1" id="KW-0812">Transmembrane</keyword>
<feature type="chain" id="PRO_5015930079" evidence="2">
    <location>
        <begin position="24"/>
        <end position="203"/>
    </location>
</feature>
<evidence type="ECO:0000313" key="3">
    <source>
        <dbReference type="EMBL" id="PZR00607.1"/>
    </source>
</evidence>
<evidence type="ECO:0000256" key="2">
    <source>
        <dbReference type="SAM" id="SignalP"/>
    </source>
</evidence>
<comment type="caution">
    <text evidence="3">The sequence shown here is derived from an EMBL/GenBank/DDBJ whole genome shotgun (WGS) entry which is preliminary data.</text>
</comment>
<feature type="signal peptide" evidence="2">
    <location>
        <begin position="1"/>
        <end position="23"/>
    </location>
</feature>
<protein>
    <submittedName>
        <fullName evidence="3">PEP-CTERM sorting domain-containing protein</fullName>
    </submittedName>
</protein>
<feature type="transmembrane region" description="Helical" evidence="1">
    <location>
        <begin position="174"/>
        <end position="195"/>
    </location>
</feature>
<dbReference type="AlphaFoldDB" id="A0A2W5SFJ8"/>